<dbReference type="eggNOG" id="ENOG502ZAGZ">
    <property type="taxonomic scope" value="Bacteria"/>
</dbReference>
<dbReference type="InterPro" id="IPR021413">
    <property type="entry name" value="DUF3053"/>
</dbReference>
<evidence type="ECO:0000313" key="1">
    <source>
        <dbReference type="EMBL" id="BAK13355.1"/>
    </source>
</evidence>
<organism evidence="1 2">
    <name type="scientific">Pantoea ananatis (strain AJ13355)</name>
    <dbReference type="NCBI Taxonomy" id="932677"/>
    <lineage>
        <taxon>Bacteria</taxon>
        <taxon>Pseudomonadati</taxon>
        <taxon>Pseudomonadota</taxon>
        <taxon>Gammaproteobacteria</taxon>
        <taxon>Enterobacterales</taxon>
        <taxon>Erwiniaceae</taxon>
        <taxon>Pantoea</taxon>
    </lineage>
</organism>
<sequence length="274" mass="29709">MALHRAFALCGRYPLFYSLGHCLSGHQPVLPTGVEPMASGISRILARSGILLTGVLLVLQLTACGDKEGEQRKAFIDFLQNTVMRSGEHLPSLSENQKQSFGPFTGDYAILYGFSQQANKAVDQGMRPVVDELSAIHVPQDYLSRHDSLAQANSALTVATQQLETAKMQADKSKSALKQNDDLKKVFDTAYDKVVTQPAGQLIPLLPKLQALSQDAVKTGEFLQAQGTRVSFNNGGVQFPTQEQATQYNDLMTSLSANVQALSQAKNAVQGNLQ</sequence>
<dbReference type="Pfam" id="PF11254">
    <property type="entry name" value="DUF3053"/>
    <property type="match status" value="1"/>
</dbReference>
<dbReference type="PATRIC" id="fig|932677.3.peg.3780"/>
<protein>
    <submittedName>
        <fullName evidence="1">Lipoprotein YiaF</fullName>
    </submittedName>
</protein>
<dbReference type="KEGG" id="paj:PAJ_3275"/>
<dbReference type="HOGENOM" id="CLU_086363_0_0_6"/>
<reference evidence="2" key="1">
    <citation type="journal article" date="2012" name="Appl. Microbiol. Biotechnol.">
        <title>The complete genome sequence of Pantoea ananatis AJ13355, an organism with great biotechnological potential.</title>
        <authorList>
            <person name="Hara Y."/>
            <person name="Kadotani N."/>
            <person name="Izui H."/>
            <person name="Katashkina J.I."/>
            <person name="Kuvaeva T.M."/>
            <person name="Andreeva I.G."/>
            <person name="Golubeva L.I."/>
            <person name="Malko D.B."/>
            <person name="Makeev V.J."/>
            <person name="Mashko S.V."/>
            <person name="Kozlov Y.I."/>
        </authorList>
    </citation>
    <scope>NUCLEOTIDE SEQUENCE [LARGE SCALE GENOMIC DNA]</scope>
    <source>
        <strain evidence="2">AJ13355</strain>
    </source>
</reference>
<evidence type="ECO:0000313" key="2">
    <source>
        <dbReference type="Proteomes" id="UP000006690"/>
    </source>
</evidence>
<name>A0A0H3L8Y2_PANAA</name>
<dbReference type="Proteomes" id="UP000006690">
    <property type="component" value="Chromosome"/>
</dbReference>
<dbReference type="AlphaFoldDB" id="A0A0H3L8Y2"/>
<proteinExistence type="predicted"/>
<dbReference type="EMBL" id="AP012032">
    <property type="protein sequence ID" value="BAK13355.1"/>
    <property type="molecule type" value="Genomic_DNA"/>
</dbReference>
<keyword evidence="1" id="KW-0449">Lipoprotein</keyword>
<accession>A0A0H3L8Y2</accession>
<gene>
    <name evidence="1" type="primary">yiaF</name>
    <name evidence="1" type="ordered locus">PAJ_3275</name>
</gene>